<dbReference type="Proteomes" id="UP001172457">
    <property type="component" value="Chromosome 7"/>
</dbReference>
<evidence type="ECO:0000313" key="1">
    <source>
        <dbReference type="EMBL" id="KAJ9541040.1"/>
    </source>
</evidence>
<reference evidence="1" key="1">
    <citation type="submission" date="2023-03" db="EMBL/GenBank/DDBJ databases">
        <title>Chromosome-scale reference genome and RAD-based genetic map of yellow starthistle (Centaurea solstitialis) reveal putative structural variation and QTLs associated with invader traits.</title>
        <authorList>
            <person name="Reatini B."/>
            <person name="Cang F.A."/>
            <person name="Jiang Q."/>
            <person name="Mckibben M.T.W."/>
            <person name="Barker M.S."/>
            <person name="Rieseberg L.H."/>
            <person name="Dlugosch K.M."/>
        </authorList>
    </citation>
    <scope>NUCLEOTIDE SEQUENCE</scope>
    <source>
        <strain evidence="1">CAN-66</strain>
        <tissue evidence="1">Leaf</tissue>
    </source>
</reference>
<sequence length="192" mass="22751">MRVTLRGFLHQTHALYKAYLEEDRVKAMHIMEKIKVKAVCLQSLRCEFDNLKMKELETVEDFYNRVITMVNQMRLNGESLHDKRVVEKILRNLTKKFEKFIGLFRNVPDFSIKRKTSSRSKDLYQIGNRRFWRIQFPFRDRQAAHFASPRQSALFRGAKMPFRDRQDAPAEFIINKSLGSFSLCIQLSVNLS</sequence>
<dbReference type="EMBL" id="JARYMX010000007">
    <property type="protein sequence ID" value="KAJ9541040.1"/>
    <property type="molecule type" value="Genomic_DNA"/>
</dbReference>
<dbReference type="PANTHER" id="PTHR35317">
    <property type="entry name" value="OS04G0629600 PROTEIN"/>
    <property type="match status" value="1"/>
</dbReference>
<evidence type="ECO:0008006" key="3">
    <source>
        <dbReference type="Google" id="ProtNLM"/>
    </source>
</evidence>
<dbReference type="PANTHER" id="PTHR35317:SF28">
    <property type="entry name" value="ZINC FINGER, CCHC-TYPE, RIBONUCLEASE H-LIKE DOMAIN, GAG-PRE-INTEGRASE DOMAIN PROTEIN-RELATED"/>
    <property type="match status" value="1"/>
</dbReference>
<name>A0AA38W6Y4_9ASTR</name>
<dbReference type="AlphaFoldDB" id="A0AA38W6Y4"/>
<gene>
    <name evidence="1" type="ORF">OSB04_027546</name>
</gene>
<accession>A0AA38W6Y4</accession>
<comment type="caution">
    <text evidence="1">The sequence shown here is derived from an EMBL/GenBank/DDBJ whole genome shotgun (WGS) entry which is preliminary data.</text>
</comment>
<dbReference type="Pfam" id="PF14223">
    <property type="entry name" value="Retrotran_gag_2"/>
    <property type="match status" value="1"/>
</dbReference>
<protein>
    <recommendedName>
        <fullName evidence="3">Gag-pol polyprotein</fullName>
    </recommendedName>
</protein>
<evidence type="ECO:0000313" key="2">
    <source>
        <dbReference type="Proteomes" id="UP001172457"/>
    </source>
</evidence>
<organism evidence="1 2">
    <name type="scientific">Centaurea solstitialis</name>
    <name type="common">yellow star-thistle</name>
    <dbReference type="NCBI Taxonomy" id="347529"/>
    <lineage>
        <taxon>Eukaryota</taxon>
        <taxon>Viridiplantae</taxon>
        <taxon>Streptophyta</taxon>
        <taxon>Embryophyta</taxon>
        <taxon>Tracheophyta</taxon>
        <taxon>Spermatophyta</taxon>
        <taxon>Magnoliopsida</taxon>
        <taxon>eudicotyledons</taxon>
        <taxon>Gunneridae</taxon>
        <taxon>Pentapetalae</taxon>
        <taxon>asterids</taxon>
        <taxon>campanulids</taxon>
        <taxon>Asterales</taxon>
        <taxon>Asteraceae</taxon>
        <taxon>Carduoideae</taxon>
        <taxon>Cardueae</taxon>
        <taxon>Centaureinae</taxon>
        <taxon>Centaurea</taxon>
    </lineage>
</organism>
<proteinExistence type="predicted"/>
<keyword evidence="2" id="KW-1185">Reference proteome</keyword>